<evidence type="ECO:0000256" key="5">
    <source>
        <dbReference type="ARBA" id="ARBA00022824"/>
    </source>
</evidence>
<evidence type="ECO:0000256" key="8">
    <source>
        <dbReference type="RuleBase" id="RU361142"/>
    </source>
</evidence>
<feature type="chain" id="PRO_5007749373" description="Dolichyl-diphosphooligosaccharide--protein glycosyltransferase subunit WBP1" evidence="8">
    <location>
        <begin position="19"/>
        <end position="471"/>
    </location>
</feature>
<keyword evidence="7 8" id="KW-0472">Membrane</keyword>
<feature type="signal peptide" evidence="8">
    <location>
        <begin position="1"/>
        <end position="18"/>
    </location>
</feature>
<evidence type="ECO:0000313" key="12">
    <source>
        <dbReference type="Proteomes" id="UP000242877"/>
    </source>
</evidence>
<feature type="transmembrane region" description="Helical" evidence="8">
    <location>
        <begin position="429"/>
        <end position="452"/>
    </location>
</feature>
<dbReference type="PANTHER" id="PTHR10830">
    <property type="entry name" value="DOLICHYL-DIPHOSPHOOLIGOSACCHARIDE--PROTEIN GLYCOSYLTRANSFERASE 48 KDA SUBUNIT"/>
    <property type="match status" value="1"/>
</dbReference>
<evidence type="ECO:0000256" key="4">
    <source>
        <dbReference type="ARBA" id="ARBA00022692"/>
    </source>
</evidence>
<keyword evidence="12" id="KW-1185">Reference proteome</keyword>
<evidence type="ECO:0000256" key="1">
    <source>
        <dbReference type="ARBA" id="ARBA00004479"/>
    </source>
</evidence>
<feature type="domain" description="OST48 middle" evidence="10">
    <location>
        <begin position="316"/>
        <end position="453"/>
    </location>
</feature>
<sequence>MRWLLSILLLGLLGAVNALSSSGNRLLVVLSDLAEKDSFSQFFGDLEDRGYTLSFKSPKEDDLSLFELGERAYDHLLILPLKAKGLGPSLTSKALVDFINAQGNIFLALSGGSPTPNAISSLLLELDIILSPDRAPLVVDHFNYDTLSAAETHDVLLLPQPNALRSGLKSYFGGDGVIALPRAAGQAFGISSTLIAPVLRAPATAYSIETKEENAPFEDAFPTGSQIALVSTMQARNNARLSVLGSVDSLKDEWLGATVQGLDGKQLKTQNREFARQLTSWTFQETGVLRVGNIEHYPNAESEKFAASSNFSGQLNPLYRVKSGVVFTIELSEYVNDHWAPFETPVDDSVQLEFTMLSPFYRLNLQPLSRTANSTIYGTNFTVPDQHGIFSFRINYKRPFLSNIEEKHEVTVRHYAHDEFPRSFTIRGAFPYITGLGSVIVGFIMFVILWLYSAPAEPLFAKKTTGGKKTQ</sequence>
<accession>A0A167Z839</accession>
<gene>
    <name evidence="11" type="ORF">AAP_02953</name>
</gene>
<evidence type="ECO:0000259" key="9">
    <source>
        <dbReference type="Pfam" id="PF03345"/>
    </source>
</evidence>
<dbReference type="InterPro" id="IPR055457">
    <property type="entry name" value="OST48_N"/>
</dbReference>
<dbReference type="InterPro" id="IPR005013">
    <property type="entry name" value="DDOST_48_kDa_subunit"/>
</dbReference>
<proteinExistence type="inferred from homology"/>
<keyword evidence="8" id="KW-0732">Signal</keyword>
<evidence type="ECO:0000259" key="10">
    <source>
        <dbReference type="Pfam" id="PF23358"/>
    </source>
</evidence>
<protein>
    <recommendedName>
        <fullName evidence="8">Dolichyl-diphosphooligosaccharide--protein glycosyltransferase subunit WBP1</fullName>
        <shortName evidence="8">Oligosaccharyl transferase subunit WBP1</shortName>
    </recommendedName>
</protein>
<keyword evidence="5 8" id="KW-0256">Endoplasmic reticulum</keyword>
<evidence type="ECO:0000256" key="7">
    <source>
        <dbReference type="ARBA" id="ARBA00023136"/>
    </source>
</evidence>
<evidence type="ECO:0000313" key="11">
    <source>
        <dbReference type="EMBL" id="KZZ92298.1"/>
    </source>
</evidence>
<dbReference type="AlphaFoldDB" id="A0A167Z839"/>
<evidence type="ECO:0000256" key="6">
    <source>
        <dbReference type="ARBA" id="ARBA00022989"/>
    </source>
</evidence>
<dbReference type="InterPro" id="IPR055459">
    <property type="entry name" value="OST48_MD"/>
</dbReference>
<dbReference type="VEuPathDB" id="FungiDB:AAP_02953"/>
<dbReference type="GO" id="GO:0018279">
    <property type="term" value="P:protein N-linked glycosylation via asparagine"/>
    <property type="evidence" value="ECO:0007669"/>
    <property type="project" value="UniProtKB-UniRule"/>
</dbReference>
<dbReference type="Pfam" id="PF23358">
    <property type="entry name" value="OST48_MD"/>
    <property type="match status" value="1"/>
</dbReference>
<comment type="pathway">
    <text evidence="2 8">Protein modification; protein glycosylation.</text>
</comment>
<name>A0A167Z839_9EURO</name>
<dbReference type="GO" id="GO:0008250">
    <property type="term" value="C:oligosaccharyltransferase complex"/>
    <property type="evidence" value="ECO:0007669"/>
    <property type="project" value="TreeGrafter"/>
</dbReference>
<dbReference type="GO" id="GO:0016740">
    <property type="term" value="F:transferase activity"/>
    <property type="evidence" value="ECO:0007669"/>
    <property type="project" value="UniProtKB-KW"/>
</dbReference>
<keyword evidence="11" id="KW-0808">Transferase</keyword>
<evidence type="ECO:0000256" key="2">
    <source>
        <dbReference type="ARBA" id="ARBA00004922"/>
    </source>
</evidence>
<keyword evidence="4 8" id="KW-0812">Transmembrane</keyword>
<evidence type="ECO:0000256" key="3">
    <source>
        <dbReference type="ARBA" id="ARBA00008743"/>
    </source>
</evidence>
<comment type="similarity">
    <text evidence="3 8">Belongs to the DDOST 48 kDa subunit family.</text>
</comment>
<keyword evidence="6 8" id="KW-1133">Transmembrane helix</keyword>
<dbReference type="OrthoDB" id="29105at2759"/>
<comment type="caution">
    <text evidence="11">The sequence shown here is derived from an EMBL/GenBank/DDBJ whole genome shotgun (WGS) entry which is preliminary data.</text>
</comment>
<organism evidence="11 12">
    <name type="scientific">Ascosphaera apis ARSEF 7405</name>
    <dbReference type="NCBI Taxonomy" id="392613"/>
    <lineage>
        <taxon>Eukaryota</taxon>
        <taxon>Fungi</taxon>
        <taxon>Dikarya</taxon>
        <taxon>Ascomycota</taxon>
        <taxon>Pezizomycotina</taxon>
        <taxon>Eurotiomycetes</taxon>
        <taxon>Eurotiomycetidae</taxon>
        <taxon>Onygenales</taxon>
        <taxon>Ascosphaeraceae</taxon>
        <taxon>Ascosphaera</taxon>
    </lineage>
</organism>
<comment type="subcellular location">
    <subcellularLocation>
        <location evidence="8">Endoplasmic reticulum membrane</location>
        <topology evidence="8">Single-pass type I membrane protein</topology>
    </subcellularLocation>
    <subcellularLocation>
        <location evidence="1">Membrane</location>
        <topology evidence="1">Single-pass type I membrane protein</topology>
    </subcellularLocation>
</comment>
<dbReference type="EMBL" id="AZGZ01000011">
    <property type="protein sequence ID" value="KZZ92298.1"/>
    <property type="molecule type" value="Genomic_DNA"/>
</dbReference>
<dbReference type="UniPathway" id="UPA00378"/>
<comment type="function">
    <text evidence="8">Subunit of the oligosaccharyl transferase (OST) complex that catalyzes the initial transfer of a defined glycan (Glc(3)Man(9)GlcNAc(2) in eukaryotes) from the lipid carrier dolichol-pyrophosphate to an asparagine residue within an Asn-X-Ser/Thr consensus motif in nascent polypeptide chains, the first step in protein N-glycosylation. N-glycosylation occurs cotranslationally and the complex associates with the Sec61 complex at the channel-forming translocon complex that mediates protein translocation across the endoplasmic reticulum (ER).</text>
</comment>
<dbReference type="PANTHER" id="PTHR10830:SF0">
    <property type="entry name" value="DOLICHYL-DIPHOSPHOOLIGOSACCHARIDE--PROTEIN GLYCOSYLTRANSFERASE 48 KDA SUBUNIT"/>
    <property type="match status" value="1"/>
</dbReference>
<comment type="subunit">
    <text evidence="8">Component of the oligosaccharyltransferase (OST) complex.</text>
</comment>
<reference evidence="11 12" key="1">
    <citation type="journal article" date="2016" name="Genome Biol. Evol.">
        <title>Divergent and convergent evolution of fungal pathogenicity.</title>
        <authorList>
            <person name="Shang Y."/>
            <person name="Xiao G."/>
            <person name="Zheng P."/>
            <person name="Cen K."/>
            <person name="Zhan S."/>
            <person name="Wang C."/>
        </authorList>
    </citation>
    <scope>NUCLEOTIDE SEQUENCE [LARGE SCALE GENOMIC DNA]</scope>
    <source>
        <strain evidence="11 12">ARSEF 7405</strain>
    </source>
</reference>
<dbReference type="Proteomes" id="UP000242877">
    <property type="component" value="Unassembled WGS sequence"/>
</dbReference>
<feature type="domain" description="OST48 N-terminal" evidence="9">
    <location>
        <begin position="25"/>
        <end position="282"/>
    </location>
</feature>
<dbReference type="Pfam" id="PF03345">
    <property type="entry name" value="OST48_N"/>
    <property type="match status" value="1"/>
</dbReference>